<reference evidence="1" key="1">
    <citation type="submission" date="2023-06" db="EMBL/GenBank/DDBJ databases">
        <authorList>
            <person name="Kurt Z."/>
        </authorList>
    </citation>
    <scope>NUCLEOTIDE SEQUENCE</scope>
</reference>
<accession>A0AA86RMM4</accession>
<dbReference type="EMBL" id="CAXDID020000108">
    <property type="protein sequence ID" value="CAL6028835.1"/>
    <property type="molecule type" value="Genomic_DNA"/>
</dbReference>
<name>A0AA86RMM4_9EUKA</name>
<organism evidence="1">
    <name type="scientific">Hexamita inflata</name>
    <dbReference type="NCBI Taxonomy" id="28002"/>
    <lineage>
        <taxon>Eukaryota</taxon>
        <taxon>Metamonada</taxon>
        <taxon>Diplomonadida</taxon>
        <taxon>Hexamitidae</taxon>
        <taxon>Hexamitinae</taxon>
        <taxon>Hexamita</taxon>
    </lineage>
</organism>
<keyword evidence="3" id="KW-1185">Reference proteome</keyword>
<protein>
    <submittedName>
        <fullName evidence="1">Growth factor receptor cysteine-rich domain superfamily</fullName>
    </submittedName>
    <submittedName>
        <fullName evidence="2">Growth_factor receptor cysteine-rich domain superfamily</fullName>
    </submittedName>
</protein>
<dbReference type="SUPFAM" id="SSF57184">
    <property type="entry name" value="Growth factor receptor domain"/>
    <property type="match status" value="1"/>
</dbReference>
<evidence type="ECO:0000313" key="2">
    <source>
        <dbReference type="EMBL" id="CAL6028835.1"/>
    </source>
</evidence>
<keyword evidence="1" id="KW-0675">Receptor</keyword>
<evidence type="ECO:0000313" key="1">
    <source>
        <dbReference type="EMBL" id="CAI9977618.1"/>
    </source>
</evidence>
<comment type="caution">
    <text evidence="1">The sequence shown here is derived from an EMBL/GenBank/DDBJ whole genome shotgun (WGS) entry which is preliminary data.</text>
</comment>
<sequence length="284" mass="32074">MYSDEAKGCVGQNPAHCNSCWDIQKIVVNSVCEACQVRTAFQVDRCVCDNLNGFVGVSPNLCEDCWGNQKAISGQSCQVCPLNSIFKVDKCVCDESKGFAEQDPAHCSCWDEQKVIINWVCKVCQIHTVFQVDHCVCDVQTGFVGSNQCEDCWGAHKVISGQSCQDCPFGSVFKVDKCVCDEDQGFVGQDPASWTDSMVLIDSECTLCSDNDTYSVYDTENLCKCEENYAISQEGVQNFLRNQPQSYLFVFHYSSQSSWYLWYQRKNKRRKHKQSPCPKQTDKK</sequence>
<evidence type="ECO:0000313" key="3">
    <source>
        <dbReference type="Proteomes" id="UP001642409"/>
    </source>
</evidence>
<dbReference type="AlphaFoldDB" id="A0AA86RMM4"/>
<reference evidence="2 3" key="2">
    <citation type="submission" date="2024-07" db="EMBL/GenBank/DDBJ databases">
        <authorList>
            <person name="Akdeniz Z."/>
        </authorList>
    </citation>
    <scope>NUCLEOTIDE SEQUENCE [LARGE SCALE GENOMIC DNA]</scope>
</reference>
<dbReference type="Proteomes" id="UP001642409">
    <property type="component" value="Unassembled WGS sequence"/>
</dbReference>
<dbReference type="InterPro" id="IPR009030">
    <property type="entry name" value="Growth_fac_rcpt_cys_sf"/>
</dbReference>
<dbReference type="EMBL" id="CATOUU010001179">
    <property type="protein sequence ID" value="CAI9977618.1"/>
    <property type="molecule type" value="Genomic_DNA"/>
</dbReference>
<gene>
    <name evidence="2" type="ORF">HINF_LOCUS31999</name>
    <name evidence="1" type="ORF">HINF_LOCUS65263</name>
</gene>
<proteinExistence type="predicted"/>